<name>A0AAT9GR51_9CREN</name>
<organism evidence="1">
    <name type="scientific">Sulfurisphaera javensis</name>
    <dbReference type="NCBI Taxonomy" id="2049879"/>
    <lineage>
        <taxon>Archaea</taxon>
        <taxon>Thermoproteota</taxon>
        <taxon>Thermoprotei</taxon>
        <taxon>Sulfolobales</taxon>
        <taxon>Sulfolobaceae</taxon>
        <taxon>Sulfurisphaera</taxon>
    </lineage>
</organism>
<dbReference type="EMBL" id="AP031322">
    <property type="protein sequence ID" value="BFH73169.1"/>
    <property type="molecule type" value="Genomic_DNA"/>
</dbReference>
<dbReference type="Gene3D" id="3.40.190.10">
    <property type="entry name" value="Periplasmic binding protein-like II"/>
    <property type="match status" value="2"/>
</dbReference>
<evidence type="ECO:0000313" key="1">
    <source>
        <dbReference type="EMBL" id="BFH73169.1"/>
    </source>
</evidence>
<dbReference type="GeneID" id="92354038"/>
<reference evidence="1" key="1">
    <citation type="submission" date="2024-03" db="EMBL/GenBank/DDBJ databases">
        <title>Complete genome sequence of Sulfurisphaera javensis strain KD-1.</title>
        <authorList>
            <person name="Sakai H."/>
            <person name="Nur N."/>
            <person name="Suwanto A."/>
            <person name="Kurosawa N."/>
        </authorList>
    </citation>
    <scope>NUCLEOTIDE SEQUENCE</scope>
    <source>
        <strain evidence="1">KD-1</strain>
    </source>
</reference>
<accession>A0AAT9GR51</accession>
<gene>
    <name evidence="1" type="ORF">SJAV_11130</name>
</gene>
<dbReference type="Pfam" id="PF13531">
    <property type="entry name" value="SBP_bac_11"/>
    <property type="match status" value="1"/>
</dbReference>
<dbReference type="RefSeq" id="WP_369611334.1">
    <property type="nucleotide sequence ID" value="NZ_AP031322.1"/>
</dbReference>
<dbReference type="SUPFAM" id="SSF53850">
    <property type="entry name" value="Periplasmic binding protein-like II"/>
    <property type="match status" value="1"/>
</dbReference>
<dbReference type="AlphaFoldDB" id="A0AAT9GR51"/>
<proteinExistence type="predicted"/>
<dbReference type="KEGG" id="sjv:SJAV_11130"/>
<sequence>MDLTLSNFDILLDFWGSTDGLKMSFSGNQWFVLPDILSFLDKKGIKAYIETIPPGLVRRRAEGEKIKVGNLEISFKPEIVSLPTSLLQGLKIKKSKEYVENTMVIVYKEGLKVKDWCDLNNLSRVAIPNPETEGIGQIFKEIYTEVCGNYENLASKVYFTKVHHREIPYMLSSGSINAGVVWKTEALYWKFNYIEPEKNKVGKLAFALLENASEQAEIVFNLLFSDEVKSIYEKYGFKWVG</sequence>
<protein>
    <submittedName>
        <fullName evidence="1">Substrate-binding domain-containing protein</fullName>
    </submittedName>
</protein>